<comment type="caution">
    <text evidence="2">The sequence shown here is derived from an EMBL/GenBank/DDBJ whole genome shotgun (WGS) entry which is preliminary data.</text>
</comment>
<reference evidence="2 3" key="1">
    <citation type="submission" date="2019-07" db="EMBL/GenBank/DDBJ databases">
        <title>Whole genome shotgun sequence of Meiothermus hypogaeus NBRC 106114.</title>
        <authorList>
            <person name="Hosoyama A."/>
            <person name="Uohara A."/>
            <person name="Ohji S."/>
            <person name="Ichikawa N."/>
        </authorList>
    </citation>
    <scope>NUCLEOTIDE SEQUENCE [LARGE SCALE GENOMIC DNA]</scope>
    <source>
        <strain evidence="2 3">NBRC 106114</strain>
    </source>
</reference>
<sequence>MGLFEQLRDNISRGLGALQGRRPVNPEPVAPVAPMQAQAAMPDSPWLTAWLDEEDFSASGLPYRPNEWFSLAQFRVPEDRQVQIRSGERRIRMYLKGLAVRAGQNLGAPAARNVVVPNLIETRQASPTLPTLFHPEIAVWALVGSNWQKCPITAINYNTNTITFTEPAGVTSNTGIEIYYTHSDGQFRFRILRELGGVDDSAATAFNGSFSALHSLEQSNLEAMWAWANEVNLVPGMRVSLEVYTTNVPMIWNDRANHYLHIYAESRKLNVLDRSRLVKMAELSARNNL</sequence>
<organism evidence="2 3">
    <name type="scientific">Meiothermus hypogaeus NBRC 106114</name>
    <dbReference type="NCBI Taxonomy" id="1227553"/>
    <lineage>
        <taxon>Bacteria</taxon>
        <taxon>Thermotogati</taxon>
        <taxon>Deinococcota</taxon>
        <taxon>Deinococci</taxon>
        <taxon>Thermales</taxon>
        <taxon>Thermaceae</taxon>
        <taxon>Meiothermus</taxon>
    </lineage>
</organism>
<dbReference type="Gene3D" id="2.60.120.1170">
    <property type="match status" value="1"/>
</dbReference>
<dbReference type="Gene3D" id="2.60.40.3410">
    <property type="match status" value="1"/>
</dbReference>
<proteinExistence type="predicted"/>
<accession>A0A511R3M1</accession>
<gene>
    <name evidence="2" type="ORF">MHY01S_20730</name>
</gene>
<evidence type="ECO:0000259" key="1">
    <source>
        <dbReference type="Pfam" id="PF22210"/>
    </source>
</evidence>
<dbReference type="InterPro" id="IPR054005">
    <property type="entry name" value="VP17_central_barrel"/>
</dbReference>
<dbReference type="AlphaFoldDB" id="A0A511R3M1"/>
<dbReference type="Pfam" id="PF22210">
    <property type="entry name" value="VP17_central_barrel"/>
    <property type="match status" value="1"/>
</dbReference>
<name>A0A511R3M1_9DEIN</name>
<dbReference type="OrthoDB" id="30290at2"/>
<dbReference type="EMBL" id="BJXL01000066">
    <property type="protein sequence ID" value="GEM83907.1"/>
    <property type="molecule type" value="Genomic_DNA"/>
</dbReference>
<protein>
    <recommendedName>
        <fullName evidence="1">VP17 central beta-barrel domain-containing protein</fullName>
    </recommendedName>
</protein>
<evidence type="ECO:0000313" key="2">
    <source>
        <dbReference type="EMBL" id="GEM83907.1"/>
    </source>
</evidence>
<dbReference type="Proteomes" id="UP000321197">
    <property type="component" value="Unassembled WGS sequence"/>
</dbReference>
<feature type="domain" description="VP17 central beta-barrel" evidence="1">
    <location>
        <begin position="102"/>
        <end position="182"/>
    </location>
</feature>
<evidence type="ECO:0000313" key="3">
    <source>
        <dbReference type="Proteomes" id="UP000321197"/>
    </source>
</evidence>